<dbReference type="InterPro" id="IPR013097">
    <property type="entry name" value="Dabb"/>
</dbReference>
<comment type="subunit">
    <text evidence="1">Homodimer.</text>
</comment>
<keyword evidence="4" id="KW-1185">Reference proteome</keyword>
<name>A0A7J7MN92_9MAGN</name>
<dbReference type="OrthoDB" id="42919at2759"/>
<feature type="domain" description="Stress-response A/B barrel" evidence="2">
    <location>
        <begin position="21"/>
        <end position="112"/>
    </location>
</feature>
<dbReference type="InterPro" id="IPR011008">
    <property type="entry name" value="Dimeric_a/b-barrel"/>
</dbReference>
<sequence>MAADWVLEDLEGAMGVKPGAAIRISLVKLKEGLGESEKGEVLGMIGGIKGKFSLIDQISFGENFSPARAKGFSIAVFPGLSELDALDENVEAVEEQKEKVKGLLESEIVVDYEAEAMKMKLQRKNRRRFTLRDIQGVAFRYSWVSTEDLEDFTKEKPVKISTDIRNLRELVSEGTTMGLPFQNSFLKNEMVDSLYFLVCNELANNEASE</sequence>
<evidence type="ECO:0000313" key="3">
    <source>
        <dbReference type="EMBL" id="KAF6156287.1"/>
    </source>
</evidence>
<dbReference type="PANTHER" id="PTHR33178:SF3">
    <property type="entry name" value="STRESS-RESPONSE A_B BARREL DOMAIN-CONTAINING PROTEIN UP3"/>
    <property type="match status" value="1"/>
</dbReference>
<dbReference type="PROSITE" id="PS51502">
    <property type="entry name" value="S_R_A_B_BARREL"/>
    <property type="match status" value="1"/>
</dbReference>
<dbReference type="AlphaFoldDB" id="A0A7J7MN92"/>
<accession>A0A7J7MN92</accession>
<proteinExistence type="predicted"/>
<dbReference type="EMBL" id="JACGCM010001360">
    <property type="protein sequence ID" value="KAF6156287.1"/>
    <property type="molecule type" value="Genomic_DNA"/>
</dbReference>
<evidence type="ECO:0000259" key="2">
    <source>
        <dbReference type="PROSITE" id="PS51502"/>
    </source>
</evidence>
<dbReference type="PANTHER" id="PTHR33178">
    <property type="match status" value="1"/>
</dbReference>
<dbReference type="InterPro" id="IPR044662">
    <property type="entry name" value="HS1/DABB1-like"/>
</dbReference>
<dbReference type="SUPFAM" id="SSF54909">
    <property type="entry name" value="Dimeric alpha+beta barrel"/>
    <property type="match status" value="1"/>
</dbReference>
<dbReference type="Pfam" id="PF07876">
    <property type="entry name" value="Dabb"/>
    <property type="match status" value="1"/>
</dbReference>
<comment type="caution">
    <text evidence="3">The sequence shown here is derived from an EMBL/GenBank/DDBJ whole genome shotgun (WGS) entry which is preliminary data.</text>
</comment>
<evidence type="ECO:0000256" key="1">
    <source>
        <dbReference type="ARBA" id="ARBA00011738"/>
    </source>
</evidence>
<dbReference type="Proteomes" id="UP000541444">
    <property type="component" value="Unassembled WGS sequence"/>
</dbReference>
<reference evidence="3 4" key="1">
    <citation type="journal article" date="2020" name="IScience">
        <title>Genome Sequencing of the Endangered Kingdonia uniflora (Circaeasteraceae, Ranunculales) Reveals Potential Mechanisms of Evolutionary Specialization.</title>
        <authorList>
            <person name="Sun Y."/>
            <person name="Deng T."/>
            <person name="Zhang A."/>
            <person name="Moore M.J."/>
            <person name="Landis J.B."/>
            <person name="Lin N."/>
            <person name="Zhang H."/>
            <person name="Zhang X."/>
            <person name="Huang J."/>
            <person name="Zhang X."/>
            <person name="Sun H."/>
            <person name="Wang H."/>
        </authorList>
    </citation>
    <scope>NUCLEOTIDE SEQUENCE [LARGE SCALE GENOMIC DNA]</scope>
    <source>
        <strain evidence="3">TB1705</strain>
        <tissue evidence="3">Leaf</tissue>
    </source>
</reference>
<dbReference type="Gene3D" id="3.30.70.100">
    <property type="match status" value="1"/>
</dbReference>
<evidence type="ECO:0000313" key="4">
    <source>
        <dbReference type="Proteomes" id="UP000541444"/>
    </source>
</evidence>
<gene>
    <name evidence="3" type="ORF">GIB67_008057</name>
</gene>
<organism evidence="3 4">
    <name type="scientific">Kingdonia uniflora</name>
    <dbReference type="NCBI Taxonomy" id="39325"/>
    <lineage>
        <taxon>Eukaryota</taxon>
        <taxon>Viridiplantae</taxon>
        <taxon>Streptophyta</taxon>
        <taxon>Embryophyta</taxon>
        <taxon>Tracheophyta</taxon>
        <taxon>Spermatophyta</taxon>
        <taxon>Magnoliopsida</taxon>
        <taxon>Ranunculales</taxon>
        <taxon>Circaeasteraceae</taxon>
        <taxon>Kingdonia</taxon>
    </lineage>
</organism>
<protein>
    <recommendedName>
        <fullName evidence="2">Stress-response A/B barrel domain-containing protein</fullName>
    </recommendedName>
</protein>